<feature type="signal peptide" evidence="4">
    <location>
        <begin position="1"/>
        <end position="20"/>
    </location>
</feature>
<dbReference type="InterPro" id="IPR003961">
    <property type="entry name" value="FN3_dom"/>
</dbReference>
<proteinExistence type="predicted"/>
<dbReference type="NCBIfam" id="TIGR04183">
    <property type="entry name" value="Por_Secre_tail"/>
    <property type="match status" value="1"/>
</dbReference>
<evidence type="ECO:0000313" key="6">
    <source>
        <dbReference type="EMBL" id="MCG2429792.1"/>
    </source>
</evidence>
<dbReference type="InterPro" id="IPR000859">
    <property type="entry name" value="CUB_dom"/>
</dbReference>
<dbReference type="SMART" id="SM00042">
    <property type="entry name" value="CUB"/>
    <property type="match status" value="1"/>
</dbReference>
<feature type="chain" id="PRO_5040877877" evidence="4">
    <location>
        <begin position="21"/>
        <end position="647"/>
    </location>
</feature>
<dbReference type="InterPro" id="IPR026444">
    <property type="entry name" value="Secre_tail"/>
</dbReference>
<evidence type="ECO:0000256" key="2">
    <source>
        <dbReference type="ARBA" id="ARBA00023157"/>
    </source>
</evidence>
<evidence type="ECO:0000256" key="4">
    <source>
        <dbReference type="SAM" id="SignalP"/>
    </source>
</evidence>
<feature type="region of interest" description="Disordered" evidence="3">
    <location>
        <begin position="24"/>
        <end position="44"/>
    </location>
</feature>
<comment type="caution">
    <text evidence="6">The sequence shown here is derived from an EMBL/GenBank/DDBJ whole genome shotgun (WGS) entry which is preliminary data.</text>
</comment>
<reference evidence="6" key="1">
    <citation type="submission" date="2021-09" db="EMBL/GenBank/DDBJ databases">
        <title>Genome of Aequorivita sp. strain F64183.</title>
        <authorList>
            <person name="Wang Y."/>
        </authorList>
    </citation>
    <scope>NUCLEOTIDE SEQUENCE</scope>
    <source>
        <strain evidence="6">F64183</strain>
    </source>
</reference>
<dbReference type="CDD" id="cd00041">
    <property type="entry name" value="CUB"/>
    <property type="match status" value="1"/>
</dbReference>
<dbReference type="InterPro" id="IPR013783">
    <property type="entry name" value="Ig-like_fold"/>
</dbReference>
<dbReference type="Pfam" id="PF18962">
    <property type="entry name" value="Por_Secre_tail"/>
    <property type="match status" value="1"/>
</dbReference>
<evidence type="ECO:0000259" key="5">
    <source>
        <dbReference type="PROSITE" id="PS50853"/>
    </source>
</evidence>
<feature type="domain" description="Fibronectin type-III" evidence="5">
    <location>
        <begin position="349"/>
        <end position="444"/>
    </location>
</feature>
<dbReference type="CDD" id="cd00063">
    <property type="entry name" value="FN3"/>
    <property type="match status" value="1"/>
</dbReference>
<feature type="compositionally biased region" description="Polar residues" evidence="3">
    <location>
        <begin position="32"/>
        <end position="44"/>
    </location>
</feature>
<organism evidence="6 7">
    <name type="scientific">Aequorivita xiaoshiensis</name>
    <dbReference type="NCBI Taxonomy" id="2874476"/>
    <lineage>
        <taxon>Bacteria</taxon>
        <taxon>Pseudomonadati</taxon>
        <taxon>Bacteroidota</taxon>
        <taxon>Flavobacteriia</taxon>
        <taxon>Flavobacteriales</taxon>
        <taxon>Flavobacteriaceae</taxon>
        <taxon>Aequorivita</taxon>
    </lineage>
</organism>
<evidence type="ECO:0000256" key="3">
    <source>
        <dbReference type="SAM" id="MobiDB-lite"/>
    </source>
</evidence>
<dbReference type="RefSeq" id="WP_237606524.1">
    <property type="nucleotide sequence ID" value="NZ_JAIRBB010000001.1"/>
</dbReference>
<name>A0A9X1U541_9FLAO</name>
<evidence type="ECO:0000256" key="1">
    <source>
        <dbReference type="ARBA" id="ARBA00022729"/>
    </source>
</evidence>
<dbReference type="SUPFAM" id="SSF63825">
    <property type="entry name" value="YWTD domain"/>
    <property type="match status" value="1"/>
</dbReference>
<protein>
    <submittedName>
        <fullName evidence="6">T9SS type A sorting domain-containing protein</fullName>
    </submittedName>
</protein>
<dbReference type="SUPFAM" id="SSF49265">
    <property type="entry name" value="Fibronectin type III"/>
    <property type="match status" value="1"/>
</dbReference>
<dbReference type="InterPro" id="IPR035914">
    <property type="entry name" value="Sperma_CUB_dom_sf"/>
</dbReference>
<dbReference type="EMBL" id="JAIRBB010000001">
    <property type="protein sequence ID" value="MCG2429792.1"/>
    <property type="molecule type" value="Genomic_DNA"/>
</dbReference>
<dbReference type="InterPro" id="IPR036116">
    <property type="entry name" value="FN3_sf"/>
</dbReference>
<dbReference type="Gene3D" id="2.60.120.290">
    <property type="entry name" value="Spermadhesin, CUB domain"/>
    <property type="match status" value="1"/>
</dbReference>
<sequence length="647" mass="70020">MNKSTIIGCFLSVLTLSLSAQTSRPSTKHIKSNSSSIEATKTATTSVDELLKRRNNIGIQMGPVSEHFSIEEQKILRSYLSNQQQTTNNKTVIPEAFQNGNTENFGVPSSLESLSTVYGVDNSSTNLIGFEPTTPDNVEVFGSSPIVFNFEDAGAIDPQNPTTGYVIDDWGEFYSFDVESGFYTHLGNIPGWWLDMEYDRNTGILYAISEGKLYTIDPIAVTATEVGALVGIPAENFPATLAIDGNGVGYTFEMVDKGFYAIDLATATTTYIGNIDYNANYSQGMTYDPITDMVYISAFNDDIFTAEWRTVDVSTGMTTLIGPIVTPSEVTQVAWVSFGETLAPPTCERPTDLAVSNIMTSSVDLSWVEEPNASNGYIWYVFERGENPVSGTPIATGTTPSGITTATATDLANGLAFDFYVRADCDSDGVSQLAGPIKFSTVPTCGGKFYDSGGPNYNYSDNENITTVIHPETSEEAVTVTFINFDVEDEFDALYVYDGPDTSYPMIASGNPATYSGFPAGGYYGVENPGPFTSTHSSGALTFVFLSSDLGIYPGWEADVTCTSLGINEHSNQELSFYPNPTDGILNFKSIDNIENVTIFNVLGQQLISHSINATNSQVDLSELSTGTYIMKVLIKGQLSTHKVLKN</sequence>
<evidence type="ECO:0000313" key="7">
    <source>
        <dbReference type="Proteomes" id="UP001139462"/>
    </source>
</evidence>
<keyword evidence="7" id="KW-1185">Reference proteome</keyword>
<accession>A0A9X1U541</accession>
<gene>
    <name evidence="6" type="ORF">K8344_01570</name>
</gene>
<dbReference type="Proteomes" id="UP001139462">
    <property type="component" value="Unassembled WGS sequence"/>
</dbReference>
<keyword evidence="2" id="KW-1015">Disulfide bond</keyword>
<dbReference type="PROSITE" id="PS50853">
    <property type="entry name" value="FN3"/>
    <property type="match status" value="1"/>
</dbReference>
<dbReference type="SUPFAM" id="SSF49854">
    <property type="entry name" value="Spermadhesin, CUB domain"/>
    <property type="match status" value="1"/>
</dbReference>
<dbReference type="Gene3D" id="2.60.40.10">
    <property type="entry name" value="Immunoglobulins"/>
    <property type="match status" value="1"/>
</dbReference>
<keyword evidence="1 4" id="KW-0732">Signal</keyword>
<dbReference type="AlphaFoldDB" id="A0A9X1U541"/>